<evidence type="ECO:0000313" key="2">
    <source>
        <dbReference type="Proteomes" id="UP000032142"/>
    </source>
</evidence>
<gene>
    <name evidence="1" type="ORF">F383_35527</name>
</gene>
<reference evidence="2" key="1">
    <citation type="submission" date="2014-09" db="EMBL/GenBank/DDBJ databases">
        <authorList>
            <person name="Mudge J."/>
            <person name="Ramaraj T."/>
            <person name="Lindquist I.E."/>
            <person name="Bharti A.K."/>
            <person name="Sundararajan A."/>
            <person name="Cameron C.T."/>
            <person name="Woodward J.E."/>
            <person name="May G.D."/>
            <person name="Brubaker C."/>
            <person name="Broadhvest J."/>
            <person name="Wilkins T.A."/>
        </authorList>
    </citation>
    <scope>NUCLEOTIDE SEQUENCE</scope>
    <source>
        <strain evidence="2">cv. AKA8401</strain>
    </source>
</reference>
<comment type="caution">
    <text evidence="1">The sequence shown here is derived from an EMBL/GenBank/DDBJ whole genome shotgun (WGS) entry which is preliminary data.</text>
</comment>
<proteinExistence type="predicted"/>
<organism evidence="1 2">
    <name type="scientific">Gossypium arboreum</name>
    <name type="common">Tree cotton</name>
    <name type="synonym">Gossypium nanking</name>
    <dbReference type="NCBI Taxonomy" id="29729"/>
    <lineage>
        <taxon>Eukaryota</taxon>
        <taxon>Viridiplantae</taxon>
        <taxon>Streptophyta</taxon>
        <taxon>Embryophyta</taxon>
        <taxon>Tracheophyta</taxon>
        <taxon>Spermatophyta</taxon>
        <taxon>Magnoliopsida</taxon>
        <taxon>eudicotyledons</taxon>
        <taxon>Gunneridae</taxon>
        <taxon>Pentapetalae</taxon>
        <taxon>rosids</taxon>
        <taxon>malvids</taxon>
        <taxon>Malvales</taxon>
        <taxon>Malvaceae</taxon>
        <taxon>Malvoideae</taxon>
        <taxon>Gossypium</taxon>
    </lineage>
</organism>
<dbReference type="Proteomes" id="UP000032142">
    <property type="component" value="Unassembled WGS sequence"/>
</dbReference>
<protein>
    <submittedName>
        <fullName evidence="1">Uncharacterized protein</fullName>
    </submittedName>
</protein>
<sequence>MIKTLKGIGQSFMTCSVEKTIAALIGTSINNLSATRKYAQTVVDIIKEIDVEDVVTANTHEQRNDFQGCEADVSLNEIAL</sequence>
<accession>A0A0B0NC76</accession>
<name>A0A0B0NC76_GOSAR</name>
<dbReference type="AlphaFoldDB" id="A0A0B0NC76"/>
<dbReference type="EMBL" id="JRRC01505085">
    <property type="protein sequence ID" value="KHG08666.1"/>
    <property type="molecule type" value="Genomic_DNA"/>
</dbReference>
<keyword evidence="2" id="KW-1185">Reference proteome</keyword>
<evidence type="ECO:0000313" key="1">
    <source>
        <dbReference type="EMBL" id="KHG08666.1"/>
    </source>
</evidence>